<evidence type="ECO:0000313" key="2">
    <source>
        <dbReference type="Proteomes" id="UP000184782"/>
    </source>
</evidence>
<dbReference type="STRING" id="59733.SAMN05421769_4054"/>
<dbReference type="AlphaFoldDB" id="A0A1N6J3Q5"/>
<dbReference type="EMBL" id="FSRQ01000006">
    <property type="protein sequence ID" value="SIO38902.1"/>
    <property type="molecule type" value="Genomic_DNA"/>
</dbReference>
<protein>
    <submittedName>
        <fullName evidence="1">Uncharacterized protein</fullName>
    </submittedName>
</protein>
<reference evidence="2" key="1">
    <citation type="submission" date="2016-12" db="EMBL/GenBank/DDBJ databases">
        <authorList>
            <person name="Varghese N."/>
            <person name="Submissions S."/>
        </authorList>
    </citation>
    <scope>NUCLEOTIDE SEQUENCE [LARGE SCALE GENOMIC DNA]</scope>
    <source>
        <strain evidence="2">DSM 16779</strain>
    </source>
</reference>
<gene>
    <name evidence="1" type="ORF">SAMN05421769_4054</name>
</gene>
<dbReference type="OrthoDB" id="1269200at2"/>
<evidence type="ECO:0000313" key="1">
    <source>
        <dbReference type="EMBL" id="SIO38902.1"/>
    </source>
</evidence>
<sequence length="173" mass="20715">MKILNNCNKLFYLKSANVIGGQNIFLFFRQADKYSLRNTIENQYDYINVSLILWMENSNDANKECLKIKEYFLDKTISIDTINEKEIEFIGDYDYRIKVKKYDEDSIDQFTEDWIDRYLFATKFAYEQIAIGGNYYNLLKEIVDITKSSKDQIAKNIMDKVSYFEQEHKIKFE</sequence>
<keyword evidence="2" id="KW-1185">Reference proteome</keyword>
<proteinExistence type="predicted"/>
<organism evidence="1 2">
    <name type="scientific">Chryseobacterium scophthalmum</name>
    <dbReference type="NCBI Taxonomy" id="59733"/>
    <lineage>
        <taxon>Bacteria</taxon>
        <taxon>Pseudomonadati</taxon>
        <taxon>Bacteroidota</taxon>
        <taxon>Flavobacteriia</taxon>
        <taxon>Flavobacteriales</taxon>
        <taxon>Weeksellaceae</taxon>
        <taxon>Chryseobacterium group</taxon>
        <taxon>Chryseobacterium</taxon>
    </lineage>
</organism>
<accession>A0A1N6J3Q5</accession>
<name>A0A1N6J3Q5_9FLAO</name>
<dbReference type="Proteomes" id="UP000184782">
    <property type="component" value="Unassembled WGS sequence"/>
</dbReference>
<dbReference type="RefSeq" id="WP_074232208.1">
    <property type="nucleotide sequence ID" value="NZ_FSRQ01000006.1"/>
</dbReference>